<dbReference type="Proteomes" id="UP000190989">
    <property type="component" value="Unassembled WGS sequence"/>
</dbReference>
<reference evidence="2" key="1">
    <citation type="submission" date="2017-02" db="EMBL/GenBank/DDBJ databases">
        <authorList>
            <person name="Varghese N."/>
            <person name="Submissions S."/>
        </authorList>
    </citation>
    <scope>NUCLEOTIDE SEQUENCE [LARGE SCALE GENOMIC DNA]</scope>
    <source>
        <strain evidence="2">SM117</strain>
    </source>
</reference>
<dbReference type="InterPro" id="IPR011051">
    <property type="entry name" value="RmlC_Cupin_sf"/>
</dbReference>
<sequence>MSQAHNLHANPIHLGLGARAEAQPAFTGLEWYEAYAARTLADGAEGRLVALHDFSGDWTSWEVHPEGDEVVVCTAGEMTLIQEREDGSTTSQVLAAGEYAINPAGTWHTADIARTATALFITCGFGTLHRPR</sequence>
<dbReference type="InterPro" id="IPR014710">
    <property type="entry name" value="RmlC-like_jellyroll"/>
</dbReference>
<dbReference type="STRING" id="428990.SAMN06295987_102310"/>
<evidence type="ECO:0000313" key="1">
    <source>
        <dbReference type="EMBL" id="SLJ94518.1"/>
    </source>
</evidence>
<dbReference type="AlphaFoldDB" id="A0A1U6HFI4"/>
<keyword evidence="2" id="KW-1185">Reference proteome</keyword>
<dbReference type="EMBL" id="FVZE01000002">
    <property type="protein sequence ID" value="SLJ94518.1"/>
    <property type="molecule type" value="Genomic_DNA"/>
</dbReference>
<organism evidence="1 2">
    <name type="scientific">Novosphingobium mathurense</name>
    <dbReference type="NCBI Taxonomy" id="428990"/>
    <lineage>
        <taxon>Bacteria</taxon>
        <taxon>Pseudomonadati</taxon>
        <taxon>Pseudomonadota</taxon>
        <taxon>Alphaproteobacteria</taxon>
        <taxon>Sphingomonadales</taxon>
        <taxon>Sphingomonadaceae</taxon>
        <taxon>Novosphingobium</taxon>
    </lineage>
</organism>
<accession>A0A1U6HFI4</accession>
<proteinExistence type="predicted"/>
<gene>
    <name evidence="1" type="ORF">SAMN06295987_102310</name>
</gene>
<dbReference type="SUPFAM" id="SSF51182">
    <property type="entry name" value="RmlC-like cupins"/>
    <property type="match status" value="1"/>
</dbReference>
<dbReference type="Gene3D" id="2.60.120.10">
    <property type="entry name" value="Jelly Rolls"/>
    <property type="match status" value="1"/>
</dbReference>
<evidence type="ECO:0000313" key="2">
    <source>
        <dbReference type="Proteomes" id="UP000190989"/>
    </source>
</evidence>
<dbReference type="RefSeq" id="WP_079730044.1">
    <property type="nucleotide sequence ID" value="NZ_FVZE01000002.1"/>
</dbReference>
<name>A0A1U6HFI4_9SPHN</name>
<protein>
    <submittedName>
        <fullName evidence="1">Cupin domain-containing protein</fullName>
    </submittedName>
</protein>